<evidence type="ECO:0000313" key="3">
    <source>
        <dbReference type="Proteomes" id="UP001218788"/>
    </source>
</evidence>
<name>A0ABT5KWZ7_9ALTE</name>
<feature type="signal peptide" evidence="1">
    <location>
        <begin position="1"/>
        <end position="23"/>
    </location>
</feature>
<organism evidence="2 3">
    <name type="scientific">Alteromonas gilva</name>
    <dbReference type="NCBI Taxonomy" id="2987522"/>
    <lineage>
        <taxon>Bacteria</taxon>
        <taxon>Pseudomonadati</taxon>
        <taxon>Pseudomonadota</taxon>
        <taxon>Gammaproteobacteria</taxon>
        <taxon>Alteromonadales</taxon>
        <taxon>Alteromonadaceae</taxon>
        <taxon>Alteromonas/Salinimonas group</taxon>
        <taxon>Alteromonas</taxon>
    </lineage>
</organism>
<evidence type="ECO:0000256" key="1">
    <source>
        <dbReference type="SAM" id="SignalP"/>
    </source>
</evidence>
<keyword evidence="3" id="KW-1185">Reference proteome</keyword>
<comment type="caution">
    <text evidence="2">The sequence shown here is derived from an EMBL/GenBank/DDBJ whole genome shotgun (WGS) entry which is preliminary data.</text>
</comment>
<dbReference type="EMBL" id="JAQQXP010000001">
    <property type="protein sequence ID" value="MDC8829280.1"/>
    <property type="molecule type" value="Genomic_DNA"/>
</dbReference>
<evidence type="ECO:0000313" key="2">
    <source>
        <dbReference type="EMBL" id="MDC8829280.1"/>
    </source>
</evidence>
<feature type="chain" id="PRO_5047491564" evidence="1">
    <location>
        <begin position="24"/>
        <end position="270"/>
    </location>
</feature>
<sequence>MKRTIKVLTSIILLMCCQVTVQAQSPEPDSSPRLTINFAINSPGSAPYLYFDPETRQYKGVVVDFFASFADREQLAMRYQDSSRARNELLVKEGKSDMFLAARVWLDNPDSFIYSDKLMSHASFMYATKPFSSPFIPEEHPGATVCTRRGFIYPVLQRYFANEQNGLSRVNSISQTTMAMMLARERCQFAIMNEQNALSILTHSRFCDTDFYQSPNVISEVDLVLVIRPERRDAQELINKYIAEFIHSGQLEASVARHSGDQGFPKLKCQ</sequence>
<dbReference type="SUPFAM" id="SSF53850">
    <property type="entry name" value="Periplasmic binding protein-like II"/>
    <property type="match status" value="1"/>
</dbReference>
<protein>
    <submittedName>
        <fullName evidence="2">Transporter substrate-binding domain-containing protein</fullName>
    </submittedName>
</protein>
<dbReference type="Proteomes" id="UP001218788">
    <property type="component" value="Unassembled WGS sequence"/>
</dbReference>
<gene>
    <name evidence="2" type="ORF">OIK42_00770</name>
</gene>
<keyword evidence="1" id="KW-0732">Signal</keyword>
<accession>A0ABT5KWZ7</accession>
<dbReference type="RefSeq" id="WP_273637649.1">
    <property type="nucleotide sequence ID" value="NZ_JAQQXP010000001.1"/>
</dbReference>
<proteinExistence type="predicted"/>
<dbReference type="Gene3D" id="3.40.190.10">
    <property type="entry name" value="Periplasmic binding protein-like II"/>
    <property type="match status" value="2"/>
</dbReference>
<reference evidence="2 3" key="1">
    <citation type="submission" date="2022-10" db="EMBL/GenBank/DDBJ databases">
        <title>Alteromonas sp. chi3 Genome sequencing.</title>
        <authorList>
            <person name="Park S."/>
        </authorList>
    </citation>
    <scope>NUCLEOTIDE SEQUENCE [LARGE SCALE GENOMIC DNA]</scope>
    <source>
        <strain evidence="3">chi3</strain>
    </source>
</reference>